<dbReference type="AlphaFoldDB" id="A0AA96GP53"/>
<name>A0AA96GP53_9BACT</name>
<dbReference type="RefSeq" id="WP_312748886.1">
    <property type="nucleotide sequence ID" value="NZ_CP116968.1"/>
</dbReference>
<evidence type="ECO:0000313" key="2">
    <source>
        <dbReference type="EMBL" id="WNM64015.1"/>
    </source>
</evidence>
<dbReference type="KEGG" id="nneo:PQG83_09740"/>
<accession>A0AA96GP53</accession>
<evidence type="ECO:0000256" key="1">
    <source>
        <dbReference type="SAM" id="MobiDB-lite"/>
    </source>
</evidence>
<dbReference type="EMBL" id="CP116968">
    <property type="protein sequence ID" value="WNM64015.1"/>
    <property type="molecule type" value="Genomic_DNA"/>
</dbReference>
<evidence type="ECO:0000313" key="3">
    <source>
        <dbReference type="Proteomes" id="UP001302494"/>
    </source>
</evidence>
<sequence length="43" mass="4999">MIRREMRLKSYWHFSEKIGGETPARDLAAETGGDRPQDSVRHL</sequence>
<dbReference type="Proteomes" id="UP001302494">
    <property type="component" value="Chromosome"/>
</dbReference>
<proteinExistence type="predicted"/>
<gene>
    <name evidence="2" type="ORF">PQG83_09740</name>
</gene>
<organism evidence="2 3">
    <name type="scientific">Candidatus Nitrospira neomarina</name>
    <dbReference type="NCBI Taxonomy" id="3020899"/>
    <lineage>
        <taxon>Bacteria</taxon>
        <taxon>Pseudomonadati</taxon>
        <taxon>Nitrospirota</taxon>
        <taxon>Nitrospiria</taxon>
        <taxon>Nitrospirales</taxon>
        <taxon>Nitrospiraceae</taxon>
        <taxon>Nitrospira</taxon>
    </lineage>
</organism>
<reference evidence="2 3" key="1">
    <citation type="submission" date="2023-01" db="EMBL/GenBank/DDBJ databases">
        <title>Cultivation and genomic characterization of new, ubiquitous marine nitrite-oxidizing bacteria from the Nitrospirales.</title>
        <authorList>
            <person name="Mueller A.J."/>
            <person name="Daebeler A."/>
            <person name="Herbold C.W."/>
            <person name="Kirkegaard R.H."/>
            <person name="Daims H."/>
        </authorList>
    </citation>
    <scope>NUCLEOTIDE SEQUENCE [LARGE SCALE GENOMIC DNA]</scope>
    <source>
        <strain evidence="2 3">DK</strain>
    </source>
</reference>
<keyword evidence="3" id="KW-1185">Reference proteome</keyword>
<protein>
    <submittedName>
        <fullName evidence="2">Uncharacterized protein</fullName>
    </submittedName>
</protein>
<feature type="region of interest" description="Disordered" evidence="1">
    <location>
        <begin position="22"/>
        <end position="43"/>
    </location>
</feature>